<dbReference type="Proteomes" id="UP000193642">
    <property type="component" value="Unassembled WGS sequence"/>
</dbReference>
<proteinExistence type="predicted"/>
<name>A0A1Y2BRI0_9FUNG</name>
<evidence type="ECO:0008006" key="4">
    <source>
        <dbReference type="Google" id="ProtNLM"/>
    </source>
</evidence>
<comment type="caution">
    <text evidence="2">The sequence shown here is derived from an EMBL/GenBank/DDBJ whole genome shotgun (WGS) entry which is preliminary data.</text>
</comment>
<organism evidence="2 3">
    <name type="scientific">Rhizoclosmatium globosum</name>
    <dbReference type="NCBI Taxonomy" id="329046"/>
    <lineage>
        <taxon>Eukaryota</taxon>
        <taxon>Fungi</taxon>
        <taxon>Fungi incertae sedis</taxon>
        <taxon>Chytridiomycota</taxon>
        <taxon>Chytridiomycota incertae sedis</taxon>
        <taxon>Chytridiomycetes</taxon>
        <taxon>Chytridiales</taxon>
        <taxon>Chytriomycetaceae</taxon>
        <taxon>Rhizoclosmatium</taxon>
    </lineage>
</organism>
<protein>
    <recommendedName>
        <fullName evidence="4">Secreted protein</fullName>
    </recommendedName>
</protein>
<reference evidence="2 3" key="1">
    <citation type="submission" date="2016-07" db="EMBL/GenBank/DDBJ databases">
        <title>Pervasive Adenine N6-methylation of Active Genes in Fungi.</title>
        <authorList>
            <consortium name="DOE Joint Genome Institute"/>
            <person name="Mondo S.J."/>
            <person name="Dannebaum R.O."/>
            <person name="Kuo R.C."/>
            <person name="Labutti K."/>
            <person name="Haridas S."/>
            <person name="Kuo A."/>
            <person name="Salamov A."/>
            <person name="Ahrendt S.R."/>
            <person name="Lipzen A."/>
            <person name="Sullivan W."/>
            <person name="Andreopoulos W.B."/>
            <person name="Clum A."/>
            <person name="Lindquist E."/>
            <person name="Daum C."/>
            <person name="Ramamoorthy G.K."/>
            <person name="Gryganskyi A."/>
            <person name="Culley D."/>
            <person name="Magnuson J.K."/>
            <person name="James T.Y."/>
            <person name="O'Malley M.A."/>
            <person name="Stajich J.E."/>
            <person name="Spatafora J.W."/>
            <person name="Visel A."/>
            <person name="Grigoriev I.V."/>
        </authorList>
    </citation>
    <scope>NUCLEOTIDE SEQUENCE [LARGE SCALE GENOMIC DNA]</scope>
    <source>
        <strain evidence="2 3">JEL800</strain>
    </source>
</reference>
<keyword evidence="3" id="KW-1185">Reference proteome</keyword>
<evidence type="ECO:0000313" key="3">
    <source>
        <dbReference type="Proteomes" id="UP000193642"/>
    </source>
</evidence>
<accession>A0A1Y2BRI0</accession>
<keyword evidence="1" id="KW-0732">Signal</keyword>
<evidence type="ECO:0000313" key="2">
    <source>
        <dbReference type="EMBL" id="ORY37237.1"/>
    </source>
</evidence>
<feature type="signal peptide" evidence="1">
    <location>
        <begin position="1"/>
        <end position="22"/>
    </location>
</feature>
<evidence type="ECO:0000256" key="1">
    <source>
        <dbReference type="SAM" id="SignalP"/>
    </source>
</evidence>
<dbReference type="AlphaFoldDB" id="A0A1Y2BRI0"/>
<feature type="chain" id="PRO_5012146766" description="Secreted protein" evidence="1">
    <location>
        <begin position="23"/>
        <end position="91"/>
    </location>
</feature>
<sequence length="91" mass="10149">MIVHHLIVVTVASLLLAYCVEGTVTVIKGGGTTFPQQPYSSAVADFNRLYRKTISRTPRTRKQDSNPLRLGFSTGVEVILMCKPVWQDQKN</sequence>
<gene>
    <name evidence="2" type="ORF">BCR33DRAFT_721591</name>
</gene>
<dbReference type="EMBL" id="MCGO01000051">
    <property type="protein sequence ID" value="ORY37237.1"/>
    <property type="molecule type" value="Genomic_DNA"/>
</dbReference>